<feature type="compositionally biased region" description="Polar residues" evidence="1">
    <location>
        <begin position="63"/>
        <end position="91"/>
    </location>
</feature>
<evidence type="ECO:0000313" key="3">
    <source>
        <dbReference type="Proteomes" id="UP000198417"/>
    </source>
</evidence>
<name>A0A238VXR9_9RHOB</name>
<accession>A0A238VXR9</accession>
<dbReference type="Proteomes" id="UP000198417">
    <property type="component" value="Unassembled WGS sequence"/>
</dbReference>
<reference evidence="2 3" key="1">
    <citation type="submission" date="2017-06" db="EMBL/GenBank/DDBJ databases">
        <authorList>
            <person name="Kim H.J."/>
            <person name="Triplett B.A."/>
        </authorList>
    </citation>
    <scope>NUCLEOTIDE SEQUENCE [LARGE SCALE GENOMIC DNA]</scope>
    <source>
        <strain evidence="2 3">DSM 29052</strain>
    </source>
</reference>
<gene>
    <name evidence="2" type="ORF">SAMN06265370_103212</name>
</gene>
<keyword evidence="3" id="KW-1185">Reference proteome</keyword>
<feature type="region of interest" description="Disordered" evidence="1">
    <location>
        <begin position="47"/>
        <end position="91"/>
    </location>
</feature>
<evidence type="ECO:0000313" key="2">
    <source>
        <dbReference type="EMBL" id="SNR38259.1"/>
    </source>
</evidence>
<proteinExistence type="predicted"/>
<evidence type="ECO:0000256" key="1">
    <source>
        <dbReference type="SAM" id="MobiDB-lite"/>
    </source>
</evidence>
<dbReference type="EMBL" id="FZNN01000003">
    <property type="protein sequence ID" value="SNR38259.1"/>
    <property type="molecule type" value="Genomic_DNA"/>
</dbReference>
<sequence length="91" mass="10171">MAKAISSFRNIALTPKHGAYVKKKHLPPDRSRRFLVIRRPLAQTERMPETSVYLNDHRKVSPELSSTPSLSVDTQKVPSSVTARPSTLSTT</sequence>
<protein>
    <submittedName>
        <fullName evidence="2">Uncharacterized protein</fullName>
    </submittedName>
</protein>
<dbReference type="AlphaFoldDB" id="A0A238VXR9"/>
<organism evidence="2 3">
    <name type="scientific">Puniceibacterium sediminis</name>
    <dbReference type="NCBI Taxonomy" id="1608407"/>
    <lineage>
        <taxon>Bacteria</taxon>
        <taxon>Pseudomonadati</taxon>
        <taxon>Pseudomonadota</taxon>
        <taxon>Alphaproteobacteria</taxon>
        <taxon>Rhodobacterales</taxon>
        <taxon>Paracoccaceae</taxon>
        <taxon>Puniceibacterium</taxon>
    </lineage>
</organism>